<evidence type="ECO:0000256" key="1">
    <source>
        <dbReference type="ARBA" id="ARBA00023015"/>
    </source>
</evidence>
<evidence type="ECO:0000259" key="4">
    <source>
        <dbReference type="PROSITE" id="PS50043"/>
    </source>
</evidence>
<dbReference type="Pfam" id="PF00196">
    <property type="entry name" value="GerE"/>
    <property type="match status" value="1"/>
</dbReference>
<dbReference type="PRINTS" id="PR00038">
    <property type="entry name" value="HTHLUXR"/>
</dbReference>
<evidence type="ECO:0000313" key="6">
    <source>
        <dbReference type="Proteomes" id="UP000199439"/>
    </source>
</evidence>
<dbReference type="InterPro" id="IPR036388">
    <property type="entry name" value="WH-like_DNA-bd_sf"/>
</dbReference>
<name>A0A1I1R8W5_9FLAO</name>
<dbReference type="SUPFAM" id="SSF46894">
    <property type="entry name" value="C-terminal effector domain of the bipartite response regulators"/>
    <property type="match status" value="1"/>
</dbReference>
<keyword evidence="6" id="KW-1185">Reference proteome</keyword>
<evidence type="ECO:0000256" key="3">
    <source>
        <dbReference type="ARBA" id="ARBA00023163"/>
    </source>
</evidence>
<dbReference type="Gene3D" id="1.10.10.10">
    <property type="entry name" value="Winged helix-like DNA-binding domain superfamily/Winged helix DNA-binding domain"/>
    <property type="match status" value="1"/>
</dbReference>
<dbReference type="PANTHER" id="PTHR44688:SF16">
    <property type="entry name" value="DNA-BINDING TRANSCRIPTIONAL ACTIVATOR DEVR_DOSR"/>
    <property type="match status" value="1"/>
</dbReference>
<dbReference type="PANTHER" id="PTHR44688">
    <property type="entry name" value="DNA-BINDING TRANSCRIPTIONAL ACTIVATOR DEVR_DOSR"/>
    <property type="match status" value="1"/>
</dbReference>
<protein>
    <submittedName>
        <fullName evidence="5">Regulatory protein, luxR family</fullName>
    </submittedName>
</protein>
<dbReference type="EMBL" id="FOMI01000009">
    <property type="protein sequence ID" value="SFD30597.1"/>
    <property type="molecule type" value="Genomic_DNA"/>
</dbReference>
<dbReference type="GO" id="GO:0003677">
    <property type="term" value="F:DNA binding"/>
    <property type="evidence" value="ECO:0007669"/>
    <property type="project" value="UniProtKB-KW"/>
</dbReference>
<dbReference type="RefSeq" id="WP_092852796.1">
    <property type="nucleotide sequence ID" value="NZ_FOMI01000009.1"/>
</dbReference>
<dbReference type="STRING" id="870482.SAMN04487987_10920"/>
<dbReference type="SMART" id="SM00421">
    <property type="entry name" value="HTH_LUXR"/>
    <property type="match status" value="1"/>
</dbReference>
<dbReference type="GO" id="GO:0006355">
    <property type="term" value="P:regulation of DNA-templated transcription"/>
    <property type="evidence" value="ECO:0007669"/>
    <property type="project" value="InterPro"/>
</dbReference>
<sequence length="254" mass="30008">MLLYKSDFLNIFFEEEQDLYVQKWSNKAIGLDQFKIEMLNFVSVYKKHQPKYALWLQKEFSLIIDKEAYGWIEEHVNRKCFKDGNEKCAFVVGKDVFSHVTIVDSFNESENYISIKHFLTEKEARSWLFQEKEERSKVLKPKVVFQKVDEKGDLVFKIENSKNAVDEALMLFMDDVGLQQFSKQNLPKLLSLTKREKQVFELIADGKTGVQVAEILFISKNTSRTHWRNIKVKLAIKSSKDVQMYHKIYKLNKL</sequence>
<accession>A0A1I1R8W5</accession>
<keyword evidence="2" id="KW-0238">DNA-binding</keyword>
<reference evidence="6" key="1">
    <citation type="submission" date="2016-10" db="EMBL/GenBank/DDBJ databases">
        <authorList>
            <person name="Varghese N."/>
            <person name="Submissions S."/>
        </authorList>
    </citation>
    <scope>NUCLEOTIDE SEQUENCE [LARGE SCALE GENOMIC DNA]</scope>
    <source>
        <strain evidence="6">DSM 25730</strain>
    </source>
</reference>
<dbReference type="InterPro" id="IPR000792">
    <property type="entry name" value="Tscrpt_reg_LuxR_C"/>
</dbReference>
<dbReference type="CDD" id="cd06170">
    <property type="entry name" value="LuxR_C_like"/>
    <property type="match status" value="1"/>
</dbReference>
<feature type="domain" description="HTH luxR-type" evidence="4">
    <location>
        <begin position="185"/>
        <end position="252"/>
    </location>
</feature>
<dbReference type="Proteomes" id="UP000199439">
    <property type="component" value="Unassembled WGS sequence"/>
</dbReference>
<gene>
    <name evidence="5" type="ORF">SAMN04487987_10920</name>
</gene>
<organism evidence="5 6">
    <name type="scientific">Algibacter pectinivorans</name>
    <dbReference type="NCBI Taxonomy" id="870482"/>
    <lineage>
        <taxon>Bacteria</taxon>
        <taxon>Pseudomonadati</taxon>
        <taxon>Bacteroidota</taxon>
        <taxon>Flavobacteriia</taxon>
        <taxon>Flavobacteriales</taxon>
        <taxon>Flavobacteriaceae</taxon>
        <taxon>Algibacter</taxon>
    </lineage>
</organism>
<dbReference type="PROSITE" id="PS50043">
    <property type="entry name" value="HTH_LUXR_2"/>
    <property type="match status" value="1"/>
</dbReference>
<dbReference type="AlphaFoldDB" id="A0A1I1R8W5"/>
<keyword evidence="3" id="KW-0804">Transcription</keyword>
<proteinExistence type="predicted"/>
<keyword evidence="1" id="KW-0805">Transcription regulation</keyword>
<evidence type="ECO:0000256" key="2">
    <source>
        <dbReference type="ARBA" id="ARBA00023125"/>
    </source>
</evidence>
<dbReference type="OrthoDB" id="965844at2"/>
<dbReference type="InterPro" id="IPR016032">
    <property type="entry name" value="Sig_transdc_resp-reg_C-effctor"/>
</dbReference>
<evidence type="ECO:0000313" key="5">
    <source>
        <dbReference type="EMBL" id="SFD30597.1"/>
    </source>
</evidence>